<dbReference type="RefSeq" id="WP_114585287.1">
    <property type="nucleotide sequence ID" value="NZ_CP031150.1"/>
</dbReference>
<dbReference type="AlphaFoldDB" id="A0A345E1S2"/>
<dbReference type="KEGG" id="haj:DU500_06625"/>
<evidence type="ECO:0000313" key="7">
    <source>
        <dbReference type="EMBL" id="AXG06144.1"/>
    </source>
</evidence>
<protein>
    <submittedName>
        <fullName evidence="7">LysE family translocator</fullName>
    </submittedName>
</protein>
<dbReference type="Proteomes" id="UP000253273">
    <property type="component" value="Chromosome"/>
</dbReference>
<dbReference type="PANTHER" id="PTHR30086:SF20">
    <property type="entry name" value="ARGININE EXPORTER PROTEIN ARGO-RELATED"/>
    <property type="match status" value="1"/>
</dbReference>
<keyword evidence="5 6" id="KW-0472">Membrane</keyword>
<dbReference type="PANTHER" id="PTHR30086">
    <property type="entry name" value="ARGININE EXPORTER PROTEIN ARGO"/>
    <property type="match status" value="1"/>
</dbReference>
<accession>A0A345E1S2</accession>
<name>A0A345E1S2_9EURY</name>
<keyword evidence="4 6" id="KW-1133">Transmembrane helix</keyword>
<dbReference type="GeneID" id="37283044"/>
<keyword evidence="2" id="KW-1003">Cell membrane</keyword>
<dbReference type="PIRSF" id="PIRSF006324">
    <property type="entry name" value="LeuE"/>
    <property type="match status" value="1"/>
</dbReference>
<dbReference type="GO" id="GO:0005886">
    <property type="term" value="C:plasma membrane"/>
    <property type="evidence" value="ECO:0007669"/>
    <property type="project" value="UniProtKB-SubCell"/>
</dbReference>
<dbReference type="OrthoDB" id="202606at2157"/>
<dbReference type="EMBL" id="CP031150">
    <property type="protein sequence ID" value="AXG06144.1"/>
    <property type="molecule type" value="Genomic_DNA"/>
</dbReference>
<evidence type="ECO:0000256" key="2">
    <source>
        <dbReference type="ARBA" id="ARBA00022475"/>
    </source>
</evidence>
<proteinExistence type="predicted"/>
<evidence type="ECO:0000256" key="4">
    <source>
        <dbReference type="ARBA" id="ARBA00022989"/>
    </source>
</evidence>
<feature type="transmembrane region" description="Helical" evidence="6">
    <location>
        <begin position="39"/>
        <end position="62"/>
    </location>
</feature>
<reference evidence="7 8" key="1">
    <citation type="submission" date="2018-07" db="EMBL/GenBank/DDBJ databases">
        <title>Genome sequences of Haloplanus sp. CBA1113.</title>
        <authorList>
            <person name="Kim Y.B."/>
            <person name="Roh S.W."/>
        </authorList>
    </citation>
    <scope>NUCLEOTIDE SEQUENCE [LARGE SCALE GENOMIC DNA]</scope>
    <source>
        <strain evidence="7 8">CBA1113</strain>
    </source>
</reference>
<feature type="transmembrane region" description="Helical" evidence="6">
    <location>
        <begin position="152"/>
        <end position="173"/>
    </location>
</feature>
<gene>
    <name evidence="7" type="ORF">DU500_06625</name>
</gene>
<evidence type="ECO:0000256" key="6">
    <source>
        <dbReference type="SAM" id="Phobius"/>
    </source>
</evidence>
<keyword evidence="8" id="KW-1185">Reference proteome</keyword>
<evidence type="ECO:0000256" key="5">
    <source>
        <dbReference type="ARBA" id="ARBA00023136"/>
    </source>
</evidence>
<sequence length="208" mass="21464">MELSTLAAFVPAALAIVLAPGPDTMYVVTRSLGDGRAAGVVAGCGTATGVLLHTAAAVAGLAALLRASATAYTVVKYVGAAYLCYLGVRLLLSEGTFEPTPDGRTRSLAESYRRAVAINVTNPKVAVFVLAFFPQFVPAAADASVQMSILGVVYAGLSLLYLGGVALFAGRVRTRLLDSARAGRAIEYLSGSVLIGFGVRLVLDERPV</sequence>
<evidence type="ECO:0000313" key="8">
    <source>
        <dbReference type="Proteomes" id="UP000253273"/>
    </source>
</evidence>
<organism evidence="7 8">
    <name type="scientific">Haloplanus rubicundus</name>
    <dbReference type="NCBI Taxonomy" id="1547898"/>
    <lineage>
        <taxon>Archaea</taxon>
        <taxon>Methanobacteriati</taxon>
        <taxon>Methanobacteriota</taxon>
        <taxon>Stenosarchaea group</taxon>
        <taxon>Halobacteria</taxon>
        <taxon>Halobacteriales</taxon>
        <taxon>Haloferacaceae</taxon>
        <taxon>Haloplanus</taxon>
    </lineage>
</organism>
<keyword evidence="3 6" id="KW-0812">Transmembrane</keyword>
<evidence type="ECO:0000256" key="3">
    <source>
        <dbReference type="ARBA" id="ARBA00022692"/>
    </source>
</evidence>
<evidence type="ECO:0000256" key="1">
    <source>
        <dbReference type="ARBA" id="ARBA00004651"/>
    </source>
</evidence>
<dbReference type="GO" id="GO:0015171">
    <property type="term" value="F:amino acid transmembrane transporter activity"/>
    <property type="evidence" value="ECO:0007669"/>
    <property type="project" value="TreeGrafter"/>
</dbReference>
<dbReference type="Pfam" id="PF01810">
    <property type="entry name" value="LysE"/>
    <property type="match status" value="1"/>
</dbReference>
<comment type="subcellular location">
    <subcellularLocation>
        <location evidence="1">Cell membrane</location>
        <topology evidence="1">Multi-pass membrane protein</topology>
    </subcellularLocation>
</comment>
<dbReference type="InterPro" id="IPR001123">
    <property type="entry name" value="LeuE-type"/>
</dbReference>